<dbReference type="SUPFAM" id="SSF54373">
    <property type="entry name" value="FAD-linked reductases, C-terminal domain"/>
    <property type="match status" value="1"/>
</dbReference>
<accession>A0A2H3JRE2</accession>
<dbReference type="OMA" id="KEANDWY"/>
<keyword evidence="9" id="KW-1185">Reference proteome</keyword>
<evidence type="ECO:0000256" key="3">
    <source>
        <dbReference type="ARBA" id="ARBA00022630"/>
    </source>
</evidence>
<feature type="binding site" evidence="6">
    <location>
        <begin position="51"/>
        <end position="52"/>
    </location>
    <ligand>
        <name>FAD</name>
        <dbReference type="ChEBI" id="CHEBI:57692"/>
    </ligand>
</feature>
<gene>
    <name evidence="8" type="ORF">WOLCODRAFT_105565</name>
</gene>
<comment type="cofactor">
    <cofactor evidence="1 6">
        <name>FAD</name>
        <dbReference type="ChEBI" id="CHEBI:57692"/>
    </cofactor>
</comment>
<feature type="binding site" evidence="6">
    <location>
        <position position="166"/>
    </location>
    <ligand>
        <name>FAD</name>
        <dbReference type="ChEBI" id="CHEBI:57692"/>
    </ligand>
</feature>
<keyword evidence="4 6" id="KW-0274">FAD</keyword>
<dbReference type="OrthoDB" id="2015447at2759"/>
<evidence type="ECO:0000256" key="6">
    <source>
        <dbReference type="PIRSR" id="PIRSR000189-1"/>
    </source>
</evidence>
<evidence type="ECO:0000313" key="8">
    <source>
        <dbReference type="EMBL" id="PCH44730.1"/>
    </source>
</evidence>
<dbReference type="STRING" id="742152.A0A2H3JRE2"/>
<dbReference type="PANTHER" id="PTHR11530">
    <property type="entry name" value="D-AMINO ACID OXIDASE"/>
    <property type="match status" value="1"/>
</dbReference>
<dbReference type="PANTHER" id="PTHR11530:SF11">
    <property type="entry name" value="D-ASPARTATE OXIDASE"/>
    <property type="match status" value="1"/>
</dbReference>
<evidence type="ECO:0000256" key="1">
    <source>
        <dbReference type="ARBA" id="ARBA00001974"/>
    </source>
</evidence>
<dbReference type="Gene3D" id="3.30.9.10">
    <property type="entry name" value="D-Amino Acid Oxidase, subunit A, domain 2"/>
    <property type="match status" value="1"/>
</dbReference>
<dbReference type="SUPFAM" id="SSF51971">
    <property type="entry name" value="Nucleotide-binding domain"/>
    <property type="match status" value="1"/>
</dbReference>
<evidence type="ECO:0000259" key="7">
    <source>
        <dbReference type="Pfam" id="PF01266"/>
    </source>
</evidence>
<evidence type="ECO:0000256" key="5">
    <source>
        <dbReference type="ARBA" id="ARBA00023002"/>
    </source>
</evidence>
<feature type="domain" description="FAD dependent oxidoreductase" evidence="7">
    <location>
        <begin position="10"/>
        <end position="360"/>
    </location>
</feature>
<feature type="binding site" evidence="6">
    <location>
        <position position="347"/>
    </location>
    <ligand>
        <name>D-dopa</name>
        <dbReference type="ChEBI" id="CHEBI:149689"/>
    </ligand>
</feature>
<dbReference type="GO" id="GO:0005737">
    <property type="term" value="C:cytoplasm"/>
    <property type="evidence" value="ECO:0007669"/>
    <property type="project" value="TreeGrafter"/>
</dbReference>
<dbReference type="Gene3D" id="3.40.50.720">
    <property type="entry name" value="NAD(P)-binding Rossmann-like Domain"/>
    <property type="match status" value="1"/>
</dbReference>
<keyword evidence="3" id="KW-0285">Flavoprotein</keyword>
<feature type="binding site" evidence="6">
    <location>
        <position position="314"/>
    </location>
    <ligand>
        <name>D-dopa</name>
        <dbReference type="ChEBI" id="CHEBI:149689"/>
    </ligand>
</feature>
<dbReference type="Pfam" id="PF01266">
    <property type="entry name" value="DAO"/>
    <property type="match status" value="1"/>
</dbReference>
<organism evidence="8 9">
    <name type="scientific">Wolfiporia cocos (strain MD-104)</name>
    <name type="common">Brown rot fungus</name>
    <dbReference type="NCBI Taxonomy" id="742152"/>
    <lineage>
        <taxon>Eukaryota</taxon>
        <taxon>Fungi</taxon>
        <taxon>Dikarya</taxon>
        <taxon>Basidiomycota</taxon>
        <taxon>Agaricomycotina</taxon>
        <taxon>Agaricomycetes</taxon>
        <taxon>Polyporales</taxon>
        <taxon>Phaeolaceae</taxon>
        <taxon>Wolfiporia</taxon>
    </lineage>
</organism>
<evidence type="ECO:0000313" key="9">
    <source>
        <dbReference type="Proteomes" id="UP000218811"/>
    </source>
</evidence>
<dbReference type="GO" id="GO:0003884">
    <property type="term" value="F:D-amino-acid oxidase activity"/>
    <property type="evidence" value="ECO:0007669"/>
    <property type="project" value="InterPro"/>
</dbReference>
<reference evidence="8 9" key="1">
    <citation type="journal article" date="2012" name="Science">
        <title>The Paleozoic origin of enzymatic lignin decomposition reconstructed from 31 fungal genomes.</title>
        <authorList>
            <person name="Floudas D."/>
            <person name="Binder M."/>
            <person name="Riley R."/>
            <person name="Barry K."/>
            <person name="Blanchette R.A."/>
            <person name="Henrissat B."/>
            <person name="Martinez A.T."/>
            <person name="Otillar R."/>
            <person name="Spatafora J.W."/>
            <person name="Yadav J.S."/>
            <person name="Aerts A."/>
            <person name="Benoit I."/>
            <person name="Boyd A."/>
            <person name="Carlson A."/>
            <person name="Copeland A."/>
            <person name="Coutinho P.M."/>
            <person name="de Vries R.P."/>
            <person name="Ferreira P."/>
            <person name="Findley K."/>
            <person name="Foster B."/>
            <person name="Gaskell J."/>
            <person name="Glotzer D."/>
            <person name="Gorecki P."/>
            <person name="Heitman J."/>
            <person name="Hesse C."/>
            <person name="Hori C."/>
            <person name="Igarashi K."/>
            <person name="Jurgens J.A."/>
            <person name="Kallen N."/>
            <person name="Kersten P."/>
            <person name="Kohler A."/>
            <person name="Kuees U."/>
            <person name="Kumar T.K.A."/>
            <person name="Kuo A."/>
            <person name="LaButti K."/>
            <person name="Larrondo L.F."/>
            <person name="Lindquist E."/>
            <person name="Ling A."/>
            <person name="Lombard V."/>
            <person name="Lucas S."/>
            <person name="Lundell T."/>
            <person name="Martin R."/>
            <person name="McLaughlin D.J."/>
            <person name="Morgenstern I."/>
            <person name="Morin E."/>
            <person name="Murat C."/>
            <person name="Nagy L.G."/>
            <person name="Nolan M."/>
            <person name="Ohm R.A."/>
            <person name="Patyshakuliyeva A."/>
            <person name="Rokas A."/>
            <person name="Ruiz-Duenas F.J."/>
            <person name="Sabat G."/>
            <person name="Salamov A."/>
            <person name="Samejima M."/>
            <person name="Schmutz J."/>
            <person name="Slot J.C."/>
            <person name="St John F."/>
            <person name="Stenlid J."/>
            <person name="Sun H."/>
            <person name="Sun S."/>
            <person name="Syed K."/>
            <person name="Tsang A."/>
            <person name="Wiebenga A."/>
            <person name="Young D."/>
            <person name="Pisabarro A."/>
            <person name="Eastwood D.C."/>
            <person name="Martin F."/>
            <person name="Cullen D."/>
            <person name="Grigoriev I.V."/>
            <person name="Hibbett D.S."/>
        </authorList>
    </citation>
    <scope>NUCLEOTIDE SEQUENCE [LARGE SCALE GENOMIC DNA]</scope>
    <source>
        <strain evidence="8 9">MD-104</strain>
    </source>
</reference>
<proteinExistence type="inferred from homology"/>
<name>A0A2H3JRE2_WOLCO</name>
<comment type="similarity">
    <text evidence="2">Belongs to the DAMOX/DASOX family.</text>
</comment>
<protein>
    <submittedName>
        <fullName evidence="8">D-aspartate oxidase</fullName>
    </submittedName>
</protein>
<dbReference type="EMBL" id="KB468168">
    <property type="protein sequence ID" value="PCH44730.1"/>
    <property type="molecule type" value="Genomic_DNA"/>
</dbReference>
<dbReference type="InterPro" id="IPR023209">
    <property type="entry name" value="DAO"/>
</dbReference>
<dbReference type="GO" id="GO:0071949">
    <property type="term" value="F:FAD binding"/>
    <property type="evidence" value="ECO:0007669"/>
    <property type="project" value="InterPro"/>
</dbReference>
<dbReference type="Proteomes" id="UP000218811">
    <property type="component" value="Unassembled WGS sequence"/>
</dbReference>
<dbReference type="GO" id="GO:0019478">
    <property type="term" value="P:D-amino acid catabolic process"/>
    <property type="evidence" value="ECO:0007669"/>
    <property type="project" value="TreeGrafter"/>
</dbReference>
<sequence>MSTPAPAKNVVVIGAGVIGLTTALTILEKGGYNVCVVAETLPSDPKSVKYTSPWAGAYHVIYGGQDERERKVQRDTFKVMWELSTPGGGAEGCFRRLTTLEYYYDGMTASGAEWMPNFCVLPEDALAPGTKTGYSFDTYTIDPPLYLNYLLSRFIARGGTVVRGAVQHINQVIEGGALVFSRGIAEATPIDALVACPGLGARTLGGIDDKNVYPARGQVVLLNAPWIKTAMRASDYAGTVWTYVIPRRNGTVALGGTKVANDWYPAARPETTDDILRRCLSLCPELAPPEIRSQRAATLEDLRPLILEVGCGLRPARNGGIRLDVEWVDRGKGGGNIPLILNYGHGGSGYESSWGSASVALELLERALEKSL</sequence>
<dbReference type="AlphaFoldDB" id="A0A2H3JRE2"/>
<evidence type="ECO:0000256" key="4">
    <source>
        <dbReference type="ARBA" id="ARBA00022827"/>
    </source>
</evidence>
<keyword evidence="5" id="KW-0560">Oxidoreductase</keyword>
<dbReference type="InterPro" id="IPR006076">
    <property type="entry name" value="FAD-dep_OxRdtase"/>
</dbReference>
<dbReference type="PIRSF" id="PIRSF000189">
    <property type="entry name" value="D-aa_oxidase"/>
    <property type="match status" value="1"/>
</dbReference>
<evidence type="ECO:0000256" key="2">
    <source>
        <dbReference type="ARBA" id="ARBA00006730"/>
    </source>
</evidence>